<dbReference type="PANTHER" id="PTHR11461">
    <property type="entry name" value="SERINE PROTEASE INHIBITOR, SERPIN"/>
    <property type="match status" value="1"/>
</dbReference>
<keyword evidence="4" id="KW-0472">Membrane</keyword>
<protein>
    <recommendedName>
        <fullName evidence="5">Serpin domain-containing protein</fullName>
    </recommendedName>
</protein>
<keyword evidence="4" id="KW-0812">Transmembrane</keyword>
<dbReference type="GO" id="GO:0005615">
    <property type="term" value="C:extracellular space"/>
    <property type="evidence" value="ECO:0007669"/>
    <property type="project" value="InterPro"/>
</dbReference>
<keyword evidence="4" id="KW-1133">Transmembrane helix</keyword>
<dbReference type="PANTHER" id="PTHR11461:SF379">
    <property type="entry name" value="SERPIN DOMAIN-CONTAINING PROTEIN"/>
    <property type="match status" value="1"/>
</dbReference>
<evidence type="ECO:0000256" key="2">
    <source>
        <dbReference type="RuleBase" id="RU000411"/>
    </source>
</evidence>
<name>A0A811QN50_9POAL</name>
<dbReference type="Proteomes" id="UP000604825">
    <property type="component" value="Unassembled WGS sequence"/>
</dbReference>
<dbReference type="SUPFAM" id="SSF56574">
    <property type="entry name" value="Serpins"/>
    <property type="match status" value="1"/>
</dbReference>
<evidence type="ECO:0000256" key="1">
    <source>
        <dbReference type="ARBA" id="ARBA00009500"/>
    </source>
</evidence>
<dbReference type="EMBL" id="CAJGYO010000010">
    <property type="protein sequence ID" value="CAD6257474.1"/>
    <property type="molecule type" value="Genomic_DNA"/>
</dbReference>
<evidence type="ECO:0000256" key="3">
    <source>
        <dbReference type="SAM" id="MobiDB-lite"/>
    </source>
</evidence>
<dbReference type="Pfam" id="PF00079">
    <property type="entry name" value="Serpin"/>
    <property type="match status" value="3"/>
</dbReference>
<feature type="region of interest" description="Disordered" evidence="3">
    <location>
        <begin position="214"/>
        <end position="246"/>
    </location>
</feature>
<proteinExistence type="inferred from homology"/>
<keyword evidence="7" id="KW-1185">Reference proteome</keyword>
<dbReference type="AlphaFoldDB" id="A0A811QN50"/>
<organism evidence="6 7">
    <name type="scientific">Miscanthus lutarioriparius</name>
    <dbReference type="NCBI Taxonomy" id="422564"/>
    <lineage>
        <taxon>Eukaryota</taxon>
        <taxon>Viridiplantae</taxon>
        <taxon>Streptophyta</taxon>
        <taxon>Embryophyta</taxon>
        <taxon>Tracheophyta</taxon>
        <taxon>Spermatophyta</taxon>
        <taxon>Magnoliopsida</taxon>
        <taxon>Liliopsida</taxon>
        <taxon>Poales</taxon>
        <taxon>Poaceae</taxon>
        <taxon>PACMAD clade</taxon>
        <taxon>Panicoideae</taxon>
        <taxon>Andropogonodae</taxon>
        <taxon>Andropogoneae</taxon>
        <taxon>Saccharinae</taxon>
        <taxon>Miscanthus</taxon>
    </lineage>
</organism>
<feature type="transmembrane region" description="Helical" evidence="4">
    <location>
        <begin position="53"/>
        <end position="80"/>
    </location>
</feature>
<dbReference type="InterPro" id="IPR042178">
    <property type="entry name" value="Serpin_sf_1"/>
</dbReference>
<dbReference type="OrthoDB" id="680807at2759"/>
<dbReference type="SMART" id="SM00093">
    <property type="entry name" value="SERPIN"/>
    <property type="match status" value="1"/>
</dbReference>
<dbReference type="Gene3D" id="3.30.497.10">
    <property type="entry name" value="Antithrombin, subunit I, domain 2"/>
    <property type="match status" value="2"/>
</dbReference>
<comment type="caution">
    <text evidence="6">The sequence shown here is derived from an EMBL/GenBank/DDBJ whole genome shotgun (WGS) entry which is preliminary data.</text>
</comment>
<reference evidence="6" key="1">
    <citation type="submission" date="2020-10" db="EMBL/GenBank/DDBJ databases">
        <authorList>
            <person name="Han B."/>
            <person name="Lu T."/>
            <person name="Zhao Q."/>
            <person name="Huang X."/>
            <person name="Zhao Y."/>
        </authorList>
    </citation>
    <scope>NUCLEOTIDE SEQUENCE</scope>
</reference>
<evidence type="ECO:0000256" key="4">
    <source>
        <dbReference type="SAM" id="Phobius"/>
    </source>
</evidence>
<feature type="domain" description="Serpin" evidence="5">
    <location>
        <begin position="54"/>
        <end position="386"/>
    </location>
</feature>
<evidence type="ECO:0000259" key="5">
    <source>
        <dbReference type="SMART" id="SM00093"/>
    </source>
</evidence>
<gene>
    <name evidence="6" type="ORF">NCGR_LOCUS40959</name>
</gene>
<sequence>MTRKRRRSGKTVPKKSNAAGLTALALCFTRQLQLQAPPAAVVAGEPAGGPSAAAAAAAAAAANLLFSPVAVYAALALLAAGARGGTLQELLDALGGDSRDDLAAFARRSAELALAPEKAVGEINGCLAAATNNHIDSILDPSSVDTLTTLVLSSGIYFKGRWEAPFAKAHTVVDKFHRLDGSTADVPFMCSMRSQYIAIRNGYKVLKLPYRSPAPAPAPAPAPRRKGSTPSESKPGDGDDDPAPKYSMCVFLPDERDGLPGLVEKVASGPGFWHYRLPTSQVPVGDFRLPKFELSASGSVREALSDGMGIKSAFVAGEADLADMAAKRDKDADTAGTPLYVADVCHKAVIEVNEGGTVANGATASYMLCGASAVMDQPVKVDFVRC</sequence>
<dbReference type="Gene3D" id="6.20.40.10">
    <property type="match status" value="1"/>
</dbReference>
<comment type="similarity">
    <text evidence="1 2">Belongs to the serpin family.</text>
</comment>
<evidence type="ECO:0000313" key="7">
    <source>
        <dbReference type="Proteomes" id="UP000604825"/>
    </source>
</evidence>
<evidence type="ECO:0000313" key="6">
    <source>
        <dbReference type="EMBL" id="CAD6257474.1"/>
    </source>
</evidence>
<dbReference type="InterPro" id="IPR042185">
    <property type="entry name" value="Serpin_sf_2"/>
</dbReference>
<dbReference type="InterPro" id="IPR023796">
    <property type="entry name" value="Serpin_dom"/>
</dbReference>
<dbReference type="InterPro" id="IPR000215">
    <property type="entry name" value="Serpin_fam"/>
</dbReference>
<dbReference type="Gene3D" id="2.30.39.10">
    <property type="entry name" value="Alpha-1-antitrypsin, domain 1"/>
    <property type="match status" value="1"/>
</dbReference>
<dbReference type="InterPro" id="IPR036186">
    <property type="entry name" value="Serpin_sf"/>
</dbReference>
<dbReference type="GO" id="GO:0004867">
    <property type="term" value="F:serine-type endopeptidase inhibitor activity"/>
    <property type="evidence" value="ECO:0007669"/>
    <property type="project" value="InterPro"/>
</dbReference>
<accession>A0A811QN50</accession>